<dbReference type="Proteomes" id="UP001153954">
    <property type="component" value="Unassembled WGS sequence"/>
</dbReference>
<feature type="domain" description="Glycogen debranching enzyme glucanotransferase" evidence="2">
    <location>
        <begin position="155"/>
        <end position="260"/>
    </location>
</feature>
<dbReference type="InterPro" id="IPR010401">
    <property type="entry name" value="AGL/Gdb1"/>
</dbReference>
<dbReference type="PANTHER" id="PTHR10569:SF2">
    <property type="entry name" value="GLYCOGEN DEBRANCHING ENZYME"/>
    <property type="match status" value="1"/>
</dbReference>
<protein>
    <recommendedName>
        <fullName evidence="5">Glycogen debranching enzyme</fullName>
    </recommendedName>
</protein>
<dbReference type="InterPro" id="IPR029436">
    <property type="entry name" value="AGL_euk_N"/>
</dbReference>
<dbReference type="GO" id="GO:0005980">
    <property type="term" value="P:glycogen catabolic process"/>
    <property type="evidence" value="ECO:0007669"/>
    <property type="project" value="InterPro"/>
</dbReference>
<evidence type="ECO:0000259" key="1">
    <source>
        <dbReference type="Pfam" id="PF14699"/>
    </source>
</evidence>
<accession>A0AAU9VCG6</accession>
<evidence type="ECO:0008006" key="5">
    <source>
        <dbReference type="Google" id="ProtNLM"/>
    </source>
</evidence>
<dbReference type="SUPFAM" id="SSF51445">
    <property type="entry name" value="(Trans)glycosidases"/>
    <property type="match status" value="1"/>
</dbReference>
<name>A0AAU9VCG6_EUPED</name>
<dbReference type="Pfam" id="PF14701">
    <property type="entry name" value="hDGE_amylase"/>
    <property type="match status" value="1"/>
</dbReference>
<dbReference type="InterPro" id="IPR017853">
    <property type="entry name" value="GH"/>
</dbReference>
<feature type="domain" description="Eukaryotic glycogen debranching enzyme N-terminal" evidence="1">
    <location>
        <begin position="46"/>
        <end position="150"/>
    </location>
</feature>
<keyword evidence="4" id="KW-1185">Reference proteome</keyword>
<dbReference type="Pfam" id="PF14699">
    <property type="entry name" value="hGDE_N"/>
    <property type="match status" value="1"/>
</dbReference>
<dbReference type="GO" id="GO:0004135">
    <property type="term" value="F:amylo-alpha-1,6-glucosidase activity"/>
    <property type="evidence" value="ECO:0007669"/>
    <property type="project" value="InterPro"/>
</dbReference>
<evidence type="ECO:0000313" key="4">
    <source>
        <dbReference type="Proteomes" id="UP001153954"/>
    </source>
</evidence>
<gene>
    <name evidence="3" type="ORF">EEDITHA_LOCUS21831</name>
</gene>
<reference evidence="3" key="1">
    <citation type="submission" date="2022-03" db="EMBL/GenBank/DDBJ databases">
        <authorList>
            <person name="Tunstrom K."/>
        </authorList>
    </citation>
    <scope>NUCLEOTIDE SEQUENCE</scope>
</reference>
<dbReference type="GO" id="GO:0004134">
    <property type="term" value="F:4-alpha-glucanotransferase activity"/>
    <property type="evidence" value="ECO:0007669"/>
    <property type="project" value="InterPro"/>
</dbReference>
<dbReference type="AlphaFoldDB" id="A0AAU9VCG6"/>
<proteinExistence type="predicted"/>
<sequence>MAVEKRDAQESRESEAEAAPVVRTLTLNHGEHQDAILYRFEKGCCLQFCPGPSLLGRKVFLYTNYVVPDNPEDKNEQREFVRNQYYGLEWRREEAGEALGSGLLIADTDVYCEIRLARAGSFHYYFVYDSPESRVGPQGSGWFHVAPSLAAGGAPLPLGGVMCQTVLSKCLGPLPRWPRALRVAHEAGFNMLHFTPVQELGASNSGYSIANQLRLDPRYNDVNSGREATFADLENIVAKMRNDWKGIFMMNFFFQKPPHNQYVSSSPEDPKLRLLEIIEKAGKDNEKASNSIETCAVL</sequence>
<dbReference type="PANTHER" id="PTHR10569">
    <property type="entry name" value="GLYCOGEN DEBRANCHING ENZYME"/>
    <property type="match status" value="1"/>
</dbReference>
<dbReference type="InterPro" id="IPR032792">
    <property type="entry name" value="AGL_glucanoTrfase"/>
</dbReference>
<evidence type="ECO:0000259" key="2">
    <source>
        <dbReference type="Pfam" id="PF14701"/>
    </source>
</evidence>
<comment type="caution">
    <text evidence="3">The sequence shown here is derived from an EMBL/GenBank/DDBJ whole genome shotgun (WGS) entry which is preliminary data.</text>
</comment>
<organism evidence="3 4">
    <name type="scientific">Euphydryas editha</name>
    <name type="common">Edith's checkerspot</name>
    <dbReference type="NCBI Taxonomy" id="104508"/>
    <lineage>
        <taxon>Eukaryota</taxon>
        <taxon>Metazoa</taxon>
        <taxon>Ecdysozoa</taxon>
        <taxon>Arthropoda</taxon>
        <taxon>Hexapoda</taxon>
        <taxon>Insecta</taxon>
        <taxon>Pterygota</taxon>
        <taxon>Neoptera</taxon>
        <taxon>Endopterygota</taxon>
        <taxon>Lepidoptera</taxon>
        <taxon>Glossata</taxon>
        <taxon>Ditrysia</taxon>
        <taxon>Papilionoidea</taxon>
        <taxon>Nymphalidae</taxon>
        <taxon>Nymphalinae</taxon>
        <taxon>Euphydryas</taxon>
    </lineage>
</organism>
<evidence type="ECO:0000313" key="3">
    <source>
        <dbReference type="EMBL" id="CAH2107839.1"/>
    </source>
</evidence>
<dbReference type="EMBL" id="CAKOGL010000030">
    <property type="protein sequence ID" value="CAH2107839.1"/>
    <property type="molecule type" value="Genomic_DNA"/>
</dbReference>